<gene>
    <name evidence="1" type="ORF">A0127_05915</name>
</gene>
<name>A0A142CVD7_9EURY</name>
<evidence type="ECO:0000313" key="1">
    <source>
        <dbReference type="EMBL" id="AMQ18739.1"/>
    </source>
</evidence>
<accession>A0A142CVD7</accession>
<reference evidence="2" key="1">
    <citation type="submission" date="2016-03" db="EMBL/GenBank/DDBJ databases">
        <authorList>
            <person name="Oger P.M."/>
        </authorList>
    </citation>
    <scope>NUCLEOTIDE SEQUENCE [LARGE SCALE GENOMIC DNA]</scope>
    <source>
        <strain evidence="2">OG-1</strain>
    </source>
</reference>
<protein>
    <submittedName>
        <fullName evidence="1">Uncharacterized protein</fullName>
    </submittedName>
</protein>
<organism evidence="1 2">
    <name type="scientific">Thermococcus peptonophilus</name>
    <dbReference type="NCBI Taxonomy" id="53952"/>
    <lineage>
        <taxon>Archaea</taxon>
        <taxon>Methanobacteriati</taxon>
        <taxon>Methanobacteriota</taxon>
        <taxon>Thermococci</taxon>
        <taxon>Thermococcales</taxon>
        <taxon>Thermococcaceae</taxon>
        <taxon>Thermococcus</taxon>
    </lineage>
</organism>
<evidence type="ECO:0000313" key="2">
    <source>
        <dbReference type="Proteomes" id="UP000073604"/>
    </source>
</evidence>
<dbReference type="AlphaFoldDB" id="A0A142CVD7"/>
<dbReference type="EMBL" id="CP014750">
    <property type="protein sequence ID" value="AMQ18739.1"/>
    <property type="molecule type" value="Genomic_DNA"/>
</dbReference>
<sequence length="282" mass="30985">MRRLLVFLMIFSVITTSLYYPPVKAASSVDSVLTLNLNVTVVNTAPFPKFLVLNPSYVITVYRLNDNETTSELVSNPRLQLNGNPGIWLMPYEKVVINLVSVRTQTYSLPQVSCGGEGDGSNLACGSVVPPLVNSPYSLSARSIFPVLDGYIKILGYGGKITFVVTPTDNSPTFFAVTLPVVFSDGEISDMDPSPTMTYDEYKDMLYEYSGFQRKIRGPVQVMNTSSNLFQLTPKLLTGVQISVPTVDFETSMDYELPVWIVYSTGGSIEISYNVKWSVGGG</sequence>
<dbReference type="Proteomes" id="UP000073604">
    <property type="component" value="Chromosome"/>
</dbReference>
<proteinExistence type="predicted"/>
<keyword evidence="2" id="KW-1185">Reference proteome</keyword>
<dbReference type="KEGG" id="tpep:A0127_05915"/>
<dbReference type="STRING" id="53952.A0127_05915"/>